<protein>
    <submittedName>
        <fullName evidence="2">Uncharacterized protein</fullName>
    </submittedName>
</protein>
<evidence type="ECO:0000256" key="1">
    <source>
        <dbReference type="SAM" id="Phobius"/>
    </source>
</evidence>
<reference evidence="2 3" key="1">
    <citation type="submission" date="2022-06" db="EMBL/GenBank/DDBJ databases">
        <title>Halomicroarcula sp. a new haloarchaeum isolate from saline soil.</title>
        <authorList>
            <person name="Strakova D."/>
            <person name="Galisteo C."/>
            <person name="Sanchez-Porro C."/>
            <person name="Ventosa A."/>
        </authorList>
    </citation>
    <scope>NUCLEOTIDE SEQUENCE [LARGE SCALE GENOMIC DNA]</scope>
    <source>
        <strain evidence="2 3">S3CR25-11</strain>
    </source>
</reference>
<accession>A0ABU2FKP4</accession>
<keyword evidence="1" id="KW-1133">Transmembrane helix</keyword>
<keyword evidence="1" id="KW-0812">Transmembrane</keyword>
<gene>
    <name evidence="2" type="ORF">NDI86_04250</name>
</gene>
<keyword evidence="3" id="KW-1185">Reference proteome</keyword>
<organism evidence="2 3">
    <name type="scientific">Haloarcula onubensis</name>
    <dbReference type="NCBI Taxonomy" id="2950539"/>
    <lineage>
        <taxon>Archaea</taxon>
        <taxon>Methanobacteriati</taxon>
        <taxon>Methanobacteriota</taxon>
        <taxon>Stenosarchaea group</taxon>
        <taxon>Halobacteria</taxon>
        <taxon>Halobacteriales</taxon>
        <taxon>Haloarculaceae</taxon>
        <taxon>Haloarcula</taxon>
    </lineage>
</organism>
<feature type="transmembrane region" description="Helical" evidence="1">
    <location>
        <begin position="38"/>
        <end position="61"/>
    </location>
</feature>
<dbReference type="Pfam" id="PF24416">
    <property type="entry name" value="DUF7548"/>
    <property type="match status" value="1"/>
</dbReference>
<keyword evidence="1" id="KW-0472">Membrane</keyword>
<dbReference type="RefSeq" id="WP_310899160.1">
    <property type="nucleotide sequence ID" value="NZ_JAMQOS010000001.1"/>
</dbReference>
<sequence length="137" mass="14094">MRDRSAVGLSVAAGLLAFATLAWPYTQQPVSAVNLYYATGLFSAFTVALIVAATLAAVGAVRAGVLSPALGHGVALGLGLAGLVVATTWAITVREDVFLARGWAMPAQPFVLVVLLVALVLGLGYQTVDHGYLPTRS</sequence>
<comment type="caution">
    <text evidence="2">The sequence shown here is derived from an EMBL/GenBank/DDBJ whole genome shotgun (WGS) entry which is preliminary data.</text>
</comment>
<evidence type="ECO:0000313" key="2">
    <source>
        <dbReference type="EMBL" id="MDS0281323.1"/>
    </source>
</evidence>
<evidence type="ECO:0000313" key="3">
    <source>
        <dbReference type="Proteomes" id="UP001268864"/>
    </source>
</evidence>
<proteinExistence type="predicted"/>
<feature type="transmembrane region" description="Helical" evidence="1">
    <location>
        <begin position="73"/>
        <end position="91"/>
    </location>
</feature>
<feature type="transmembrane region" description="Helical" evidence="1">
    <location>
        <begin position="103"/>
        <end position="125"/>
    </location>
</feature>
<dbReference type="InterPro" id="IPR055970">
    <property type="entry name" value="DUF7548"/>
</dbReference>
<name>A0ABU2FKP4_9EURY</name>
<dbReference type="EMBL" id="JAMQOS010000001">
    <property type="protein sequence ID" value="MDS0281323.1"/>
    <property type="molecule type" value="Genomic_DNA"/>
</dbReference>
<dbReference type="Proteomes" id="UP001268864">
    <property type="component" value="Unassembled WGS sequence"/>
</dbReference>